<accession>A0A644VH88</accession>
<keyword evidence="1" id="KW-0805">Transcription regulation</keyword>
<evidence type="ECO:0000256" key="2">
    <source>
        <dbReference type="ARBA" id="ARBA00023125"/>
    </source>
</evidence>
<evidence type="ECO:0000259" key="4">
    <source>
        <dbReference type="PROSITE" id="PS50043"/>
    </source>
</evidence>
<dbReference type="Gene3D" id="1.20.120.520">
    <property type="entry name" value="nmb1532 protein domain like"/>
    <property type="match status" value="1"/>
</dbReference>
<dbReference type="GO" id="GO:0006355">
    <property type="term" value="P:regulation of DNA-templated transcription"/>
    <property type="evidence" value="ECO:0007669"/>
    <property type="project" value="InterPro"/>
</dbReference>
<dbReference type="PRINTS" id="PR00038">
    <property type="entry name" value="HTHLUXR"/>
</dbReference>
<keyword evidence="3" id="KW-0804">Transcription</keyword>
<dbReference type="Pfam" id="PF01814">
    <property type="entry name" value="Hemerythrin"/>
    <property type="match status" value="1"/>
</dbReference>
<organism evidence="5">
    <name type="scientific">bioreactor metagenome</name>
    <dbReference type="NCBI Taxonomy" id="1076179"/>
    <lineage>
        <taxon>unclassified sequences</taxon>
        <taxon>metagenomes</taxon>
        <taxon>ecological metagenomes</taxon>
    </lineage>
</organism>
<dbReference type="PANTHER" id="PTHR44688:SF16">
    <property type="entry name" value="DNA-BINDING TRANSCRIPTIONAL ACTIVATOR DEVR_DOSR"/>
    <property type="match status" value="1"/>
</dbReference>
<dbReference type="InterPro" id="IPR016032">
    <property type="entry name" value="Sig_transdc_resp-reg_C-effctor"/>
</dbReference>
<evidence type="ECO:0000313" key="5">
    <source>
        <dbReference type="EMBL" id="MPL90754.1"/>
    </source>
</evidence>
<dbReference type="CDD" id="cd06170">
    <property type="entry name" value="LuxR_C_like"/>
    <property type="match status" value="1"/>
</dbReference>
<gene>
    <name evidence="5" type="ORF">SDC9_36810</name>
</gene>
<dbReference type="InterPro" id="IPR036388">
    <property type="entry name" value="WH-like_DNA-bd_sf"/>
</dbReference>
<evidence type="ECO:0000256" key="1">
    <source>
        <dbReference type="ARBA" id="ARBA00023015"/>
    </source>
</evidence>
<dbReference type="PROSITE" id="PS50043">
    <property type="entry name" value="HTH_LUXR_2"/>
    <property type="match status" value="1"/>
</dbReference>
<protein>
    <recommendedName>
        <fullName evidence="4">HTH luxR-type domain-containing protein</fullName>
    </recommendedName>
</protein>
<name>A0A644VH88_9ZZZZ</name>
<dbReference type="Pfam" id="PF00196">
    <property type="entry name" value="GerE"/>
    <property type="match status" value="1"/>
</dbReference>
<dbReference type="Gene3D" id="1.10.10.10">
    <property type="entry name" value="Winged helix-like DNA-binding domain superfamily/Winged helix DNA-binding domain"/>
    <property type="match status" value="1"/>
</dbReference>
<dbReference type="InterPro" id="IPR012312">
    <property type="entry name" value="Hemerythrin-like"/>
</dbReference>
<dbReference type="SUPFAM" id="SSF46894">
    <property type="entry name" value="C-terminal effector domain of the bipartite response regulators"/>
    <property type="match status" value="1"/>
</dbReference>
<dbReference type="AlphaFoldDB" id="A0A644VH88"/>
<comment type="caution">
    <text evidence="5">The sequence shown here is derived from an EMBL/GenBank/DDBJ whole genome shotgun (WGS) entry which is preliminary data.</text>
</comment>
<dbReference type="GO" id="GO:0003677">
    <property type="term" value="F:DNA binding"/>
    <property type="evidence" value="ECO:0007669"/>
    <property type="project" value="UniProtKB-KW"/>
</dbReference>
<feature type="domain" description="HTH luxR-type" evidence="4">
    <location>
        <begin position="229"/>
        <end position="294"/>
    </location>
</feature>
<dbReference type="PROSITE" id="PS00622">
    <property type="entry name" value="HTH_LUXR_1"/>
    <property type="match status" value="1"/>
</dbReference>
<dbReference type="EMBL" id="VSSQ01000312">
    <property type="protein sequence ID" value="MPL90754.1"/>
    <property type="molecule type" value="Genomic_DNA"/>
</dbReference>
<dbReference type="PANTHER" id="PTHR44688">
    <property type="entry name" value="DNA-BINDING TRANSCRIPTIONAL ACTIVATOR DEVR_DOSR"/>
    <property type="match status" value="1"/>
</dbReference>
<proteinExistence type="predicted"/>
<sequence>MNDLIKEDSSLLLTITRFGFSLGFGDKTVKEVCLEKQVDEKTFLAVVNFISDGYKEENIKHEEISIDAVILYLRKAHDFFLDFKLPLIRKKLIEAIDESVHEAPYRKMIMKFYDDYVAEVQKHMDHENETVFPYVLNLLEGKKDPRYTIAIFEQNHENIDSKLSDLKNILIKYFPAQQPNYLLNEVLFDLSACEKDLEKHNRVEDHFFVPVTETIEKKLSEQKKEESVPTEKADNLTDREIEILASVVKGLTNKEIAQKLFLSTHTVISHRRNITRKLEIHSTAGLTIYAIVNKLVTLDEIKSVIE</sequence>
<dbReference type="SMART" id="SM00421">
    <property type="entry name" value="HTH_LUXR"/>
    <property type="match status" value="1"/>
</dbReference>
<keyword evidence="2" id="KW-0238">DNA-binding</keyword>
<reference evidence="5" key="1">
    <citation type="submission" date="2019-08" db="EMBL/GenBank/DDBJ databases">
        <authorList>
            <person name="Kucharzyk K."/>
            <person name="Murdoch R.W."/>
            <person name="Higgins S."/>
            <person name="Loffler F."/>
        </authorList>
    </citation>
    <scope>NUCLEOTIDE SEQUENCE</scope>
</reference>
<dbReference type="InterPro" id="IPR000792">
    <property type="entry name" value="Tscrpt_reg_LuxR_C"/>
</dbReference>
<evidence type="ECO:0000256" key="3">
    <source>
        <dbReference type="ARBA" id="ARBA00023163"/>
    </source>
</evidence>